<accession>T1G7Q9</accession>
<evidence type="ECO:0000259" key="4">
    <source>
        <dbReference type="PROSITE" id="PS51399"/>
    </source>
</evidence>
<dbReference type="GO" id="GO:0007030">
    <property type="term" value="P:Golgi organization"/>
    <property type="evidence" value="ECO:0000318"/>
    <property type="project" value="GO_Central"/>
</dbReference>
<dbReference type="SUPFAM" id="SSF54236">
    <property type="entry name" value="Ubiquitin-like"/>
    <property type="match status" value="1"/>
</dbReference>
<name>T1G7Q9_HELRO</name>
<dbReference type="GO" id="GO:0043161">
    <property type="term" value="P:proteasome-mediated ubiquitin-dependent protein catabolic process"/>
    <property type="evidence" value="ECO:0000318"/>
    <property type="project" value="GO_Central"/>
</dbReference>
<dbReference type="eggNOG" id="KOG2086">
    <property type="taxonomic scope" value="Eukaryota"/>
</dbReference>
<evidence type="ECO:0008006" key="8">
    <source>
        <dbReference type="Google" id="ProtNLM"/>
    </source>
</evidence>
<feature type="domain" description="UBX" evidence="3">
    <location>
        <begin position="256"/>
        <end position="333"/>
    </location>
</feature>
<dbReference type="STRING" id="6412.T1G7Q9"/>
<dbReference type="Pfam" id="PF14555">
    <property type="entry name" value="UBA_4"/>
    <property type="match status" value="1"/>
</dbReference>
<dbReference type="InterPro" id="IPR029071">
    <property type="entry name" value="Ubiquitin-like_domsf"/>
</dbReference>
<dbReference type="GO" id="GO:0000045">
    <property type="term" value="P:autophagosome assembly"/>
    <property type="evidence" value="ECO:0000318"/>
    <property type="project" value="GO_Central"/>
</dbReference>
<keyword evidence="7" id="KW-1185">Reference proteome</keyword>
<feature type="domain" description="SEP" evidence="4">
    <location>
        <begin position="143"/>
        <end position="209"/>
    </location>
</feature>
<evidence type="ECO:0000259" key="3">
    <source>
        <dbReference type="PROSITE" id="PS50033"/>
    </source>
</evidence>
<dbReference type="GO" id="GO:0043130">
    <property type="term" value="F:ubiquitin binding"/>
    <property type="evidence" value="ECO:0000318"/>
    <property type="project" value="GO_Central"/>
</dbReference>
<dbReference type="GeneID" id="20217106"/>
<dbReference type="PANTHER" id="PTHR23333:SF20">
    <property type="entry name" value="NSFL1 COFACTOR P47"/>
    <property type="match status" value="1"/>
</dbReference>
<organism evidence="6 7">
    <name type="scientific">Helobdella robusta</name>
    <name type="common">Californian leech</name>
    <dbReference type="NCBI Taxonomy" id="6412"/>
    <lineage>
        <taxon>Eukaryota</taxon>
        <taxon>Metazoa</taxon>
        <taxon>Spiralia</taxon>
        <taxon>Lophotrochozoa</taxon>
        <taxon>Annelida</taxon>
        <taxon>Clitellata</taxon>
        <taxon>Hirudinea</taxon>
        <taxon>Rhynchobdellida</taxon>
        <taxon>Glossiphoniidae</taxon>
        <taxon>Helobdella</taxon>
    </lineage>
</organism>
<proteinExistence type="predicted"/>
<dbReference type="OMA" id="QEWYTGG"/>
<dbReference type="InterPro" id="IPR001012">
    <property type="entry name" value="UBX_dom"/>
</dbReference>
<feature type="region of interest" description="Disordered" evidence="2">
    <location>
        <begin position="73"/>
        <end position="108"/>
    </location>
</feature>
<keyword evidence="1" id="KW-0833">Ubl conjugation pathway</keyword>
<dbReference type="EMBL" id="KB097717">
    <property type="protein sequence ID" value="ESN91149.1"/>
    <property type="molecule type" value="Genomic_DNA"/>
</dbReference>
<dbReference type="CTD" id="20217106"/>
<dbReference type="CDD" id="cd14348">
    <property type="entry name" value="UBA_p47"/>
    <property type="match status" value="1"/>
</dbReference>
<dbReference type="Pfam" id="PF00789">
    <property type="entry name" value="UBX"/>
    <property type="match status" value="1"/>
</dbReference>
<dbReference type="EnsemblMetazoa" id="HelroT90406">
    <property type="protein sequence ID" value="HelroP90406"/>
    <property type="gene ID" value="HelroG90406"/>
</dbReference>
<dbReference type="Gene3D" id="1.10.8.10">
    <property type="entry name" value="DNA helicase RuvA subunit, C-terminal domain"/>
    <property type="match status" value="1"/>
</dbReference>
<dbReference type="Pfam" id="PF08059">
    <property type="entry name" value="SEP"/>
    <property type="match status" value="1"/>
</dbReference>
<dbReference type="FunFam" id="3.10.20.90:FF:000179">
    <property type="entry name" value="Plant UBX domain-containing protein 4"/>
    <property type="match status" value="1"/>
</dbReference>
<reference evidence="6" key="3">
    <citation type="submission" date="2015-06" db="UniProtKB">
        <authorList>
            <consortium name="EnsemblMetazoa"/>
        </authorList>
    </citation>
    <scope>IDENTIFICATION</scope>
</reference>
<dbReference type="FunCoup" id="T1G7Q9">
    <property type="interactions" value="2077"/>
</dbReference>
<dbReference type="OrthoDB" id="25887at2759"/>
<dbReference type="HOGENOM" id="CLU_029402_0_0_1"/>
<dbReference type="SMART" id="SM00553">
    <property type="entry name" value="SEP"/>
    <property type="match status" value="1"/>
</dbReference>
<dbReference type="Proteomes" id="UP000015101">
    <property type="component" value="Unassembled WGS sequence"/>
</dbReference>
<sequence>MADEQTKSKLLEQFFNVTGVRGERAKFFLEMAAWNCDASFSRFLYFCRLIAMMTSFITNFSKLRIKTLNTLKHDEDSNSGEEGEAFYAGGSESGGGQQILGPKKKKDPNNLVSDVFKMAREHGAEVVENTMASSLAGNKRPTGVDVVLKFWRDGFSVDNGPLRSMQDPANMEFLEDIKDGKIPREFATLMRGYQQINLSMEDHSSQEYVKPKVTLQAFSGHGFRLGKQSTEQAHTKPATDATASNNQAIENMSIDNSQPVTTLQIRLPDGTRLTAKFNHSHTIADVRNYLITSQPSLMARDFTLMTTFPRTELDNLSATLTSANIINSVLVIKYK</sequence>
<dbReference type="PROSITE" id="PS50033">
    <property type="entry name" value="UBX"/>
    <property type="match status" value="1"/>
</dbReference>
<gene>
    <name evidence="6" type="primary">20217106</name>
    <name evidence="5" type="ORF">HELRODRAFT_90406</name>
</gene>
<dbReference type="AlphaFoldDB" id="T1G7Q9"/>
<reference evidence="7" key="1">
    <citation type="submission" date="2012-12" db="EMBL/GenBank/DDBJ databases">
        <authorList>
            <person name="Hellsten U."/>
            <person name="Grimwood J."/>
            <person name="Chapman J.A."/>
            <person name="Shapiro H."/>
            <person name="Aerts A."/>
            <person name="Otillar R.P."/>
            <person name="Terry A.Y."/>
            <person name="Boore J.L."/>
            <person name="Simakov O."/>
            <person name="Marletaz F."/>
            <person name="Cho S.-J."/>
            <person name="Edsinger-Gonzales E."/>
            <person name="Havlak P."/>
            <person name="Kuo D.-H."/>
            <person name="Larsson T."/>
            <person name="Lv J."/>
            <person name="Arendt D."/>
            <person name="Savage R."/>
            <person name="Osoegawa K."/>
            <person name="de Jong P."/>
            <person name="Lindberg D.R."/>
            <person name="Seaver E.C."/>
            <person name="Weisblat D.A."/>
            <person name="Putnam N.H."/>
            <person name="Grigoriev I.V."/>
            <person name="Rokhsar D.S."/>
        </authorList>
    </citation>
    <scope>NUCLEOTIDE SEQUENCE</scope>
</reference>
<evidence type="ECO:0000313" key="5">
    <source>
        <dbReference type="EMBL" id="ESN91149.1"/>
    </source>
</evidence>
<dbReference type="FunFam" id="3.30.420.210:FF:000002">
    <property type="entry name" value="UBX domain-containing protein 1"/>
    <property type="match status" value="1"/>
</dbReference>
<dbReference type="SUPFAM" id="SSF102848">
    <property type="entry name" value="NSFL1 (p97 ATPase) cofactor p47, SEP domain"/>
    <property type="match status" value="1"/>
</dbReference>
<dbReference type="GO" id="GO:0005634">
    <property type="term" value="C:nucleus"/>
    <property type="evidence" value="ECO:0000318"/>
    <property type="project" value="GO_Central"/>
</dbReference>
<evidence type="ECO:0000256" key="2">
    <source>
        <dbReference type="SAM" id="MobiDB-lite"/>
    </source>
</evidence>
<dbReference type="Gene3D" id="3.30.420.210">
    <property type="entry name" value="SEP domain"/>
    <property type="match status" value="1"/>
</dbReference>
<protein>
    <recommendedName>
        <fullName evidence="8">NSFL1 cofactor p47</fullName>
    </recommendedName>
</protein>
<dbReference type="PROSITE" id="PS51399">
    <property type="entry name" value="SEP"/>
    <property type="match status" value="1"/>
</dbReference>
<dbReference type="SMART" id="SM00166">
    <property type="entry name" value="UBX"/>
    <property type="match status" value="1"/>
</dbReference>
<dbReference type="GO" id="GO:0005829">
    <property type="term" value="C:cytosol"/>
    <property type="evidence" value="ECO:0000318"/>
    <property type="project" value="GO_Central"/>
</dbReference>
<dbReference type="Gene3D" id="3.10.20.90">
    <property type="entry name" value="Phosphatidylinositol 3-kinase Catalytic Subunit, Chain A, domain 1"/>
    <property type="match status" value="1"/>
</dbReference>
<dbReference type="GO" id="GO:0061025">
    <property type="term" value="P:membrane fusion"/>
    <property type="evidence" value="ECO:0000318"/>
    <property type="project" value="GO_Central"/>
</dbReference>
<evidence type="ECO:0000313" key="6">
    <source>
        <dbReference type="EnsemblMetazoa" id="HelroP90406"/>
    </source>
</evidence>
<dbReference type="PANTHER" id="PTHR23333">
    <property type="entry name" value="UBX DOMAIN CONTAINING PROTEIN"/>
    <property type="match status" value="1"/>
</dbReference>
<dbReference type="InParanoid" id="T1G7Q9"/>
<evidence type="ECO:0000256" key="1">
    <source>
        <dbReference type="ARBA" id="ARBA00022786"/>
    </source>
</evidence>
<dbReference type="EMBL" id="AMQM01008052">
    <property type="status" value="NOT_ANNOTATED_CDS"/>
    <property type="molecule type" value="Genomic_DNA"/>
</dbReference>
<dbReference type="KEGG" id="hro:HELRODRAFT_90406"/>
<dbReference type="CDD" id="cd01770">
    <property type="entry name" value="UBX_UBXN2"/>
    <property type="match status" value="1"/>
</dbReference>
<evidence type="ECO:0000313" key="7">
    <source>
        <dbReference type="Proteomes" id="UP000015101"/>
    </source>
</evidence>
<dbReference type="InterPro" id="IPR036241">
    <property type="entry name" value="NSFL1C_SEP_dom_sf"/>
</dbReference>
<dbReference type="GO" id="GO:0031468">
    <property type="term" value="P:nuclear membrane reassembly"/>
    <property type="evidence" value="ECO:0000318"/>
    <property type="project" value="GO_Central"/>
</dbReference>
<dbReference type="RefSeq" id="XP_009030747.1">
    <property type="nucleotide sequence ID" value="XM_009032499.1"/>
</dbReference>
<dbReference type="InterPro" id="IPR012989">
    <property type="entry name" value="SEP_domain"/>
</dbReference>
<reference evidence="5 7" key="2">
    <citation type="journal article" date="2013" name="Nature">
        <title>Insights into bilaterian evolution from three spiralian genomes.</title>
        <authorList>
            <person name="Simakov O."/>
            <person name="Marletaz F."/>
            <person name="Cho S.J."/>
            <person name="Edsinger-Gonzales E."/>
            <person name="Havlak P."/>
            <person name="Hellsten U."/>
            <person name="Kuo D.H."/>
            <person name="Larsson T."/>
            <person name="Lv J."/>
            <person name="Arendt D."/>
            <person name="Savage R."/>
            <person name="Osoegawa K."/>
            <person name="de Jong P."/>
            <person name="Grimwood J."/>
            <person name="Chapman J.A."/>
            <person name="Shapiro H."/>
            <person name="Aerts A."/>
            <person name="Otillar R.P."/>
            <person name="Terry A.Y."/>
            <person name="Boore J.L."/>
            <person name="Grigoriev I.V."/>
            <person name="Lindberg D.R."/>
            <person name="Seaver E.C."/>
            <person name="Weisblat D.A."/>
            <person name="Putnam N.H."/>
            <person name="Rokhsar D.S."/>
        </authorList>
    </citation>
    <scope>NUCLEOTIDE SEQUENCE</scope>
</reference>